<organism evidence="1 2">
    <name type="scientific">Gaetbulibacter aquiaggeris</name>
    <dbReference type="NCBI Taxonomy" id="1735373"/>
    <lineage>
        <taxon>Bacteria</taxon>
        <taxon>Pseudomonadati</taxon>
        <taxon>Bacteroidota</taxon>
        <taxon>Flavobacteriia</taxon>
        <taxon>Flavobacteriales</taxon>
        <taxon>Flavobacteriaceae</taxon>
        <taxon>Gaetbulibacter</taxon>
    </lineage>
</organism>
<proteinExistence type="predicted"/>
<comment type="caution">
    <text evidence="1">The sequence shown here is derived from an EMBL/GenBank/DDBJ whole genome shotgun (WGS) entry which is preliminary data.</text>
</comment>
<sequence>MKALLLEFIKDHNQVEQFKTWLIEQGIDTEGGVEAWVDSEFKDLY</sequence>
<accession>A0ABW7MTT7</accession>
<reference evidence="1 2" key="1">
    <citation type="submission" date="2024-02" db="EMBL/GenBank/DDBJ databases">
        <title>A Gaetbulibacter species isolated from tidal flats and genomic insights of their niches.</title>
        <authorList>
            <person name="Ye Y."/>
        </authorList>
    </citation>
    <scope>NUCLEOTIDE SEQUENCE [LARGE SCALE GENOMIC DNA]</scope>
    <source>
        <strain evidence="1 2">KEM-8</strain>
    </source>
</reference>
<dbReference type="Proteomes" id="UP001610104">
    <property type="component" value="Unassembled WGS sequence"/>
</dbReference>
<dbReference type="EMBL" id="JBAWKC010000007">
    <property type="protein sequence ID" value="MFH6770261.1"/>
    <property type="molecule type" value="Genomic_DNA"/>
</dbReference>
<protein>
    <submittedName>
        <fullName evidence="1">Uncharacterized protein</fullName>
    </submittedName>
</protein>
<name>A0ABW7MTT7_9FLAO</name>
<keyword evidence="2" id="KW-1185">Reference proteome</keyword>
<dbReference type="RefSeq" id="WP_395439478.1">
    <property type="nucleotide sequence ID" value="NZ_JBAWKC010000007.1"/>
</dbReference>
<evidence type="ECO:0000313" key="2">
    <source>
        <dbReference type="Proteomes" id="UP001610104"/>
    </source>
</evidence>
<evidence type="ECO:0000313" key="1">
    <source>
        <dbReference type="EMBL" id="MFH6770261.1"/>
    </source>
</evidence>
<gene>
    <name evidence="1" type="ORF">V8G56_16040</name>
</gene>